<feature type="region of interest" description="Disordered" evidence="1">
    <location>
        <begin position="1"/>
        <end position="20"/>
    </location>
</feature>
<comment type="caution">
    <text evidence="2">The sequence shown here is derived from an EMBL/GenBank/DDBJ whole genome shotgun (WGS) entry which is preliminary data.</text>
</comment>
<sequence length="207" mass="23066">MANKDTDQEEQTDDLKWYSGECGEGRDQVHKTRPNGHSASILSFTLYVGIANQAFSENKEFKTHRRSCRNGSPPLVFPARRDDPALVKVHSLVCVWDDAQEGWGSLTLTQGIRLAPSIATHDKSEASFPLPVPYGIACLLGPAILIPGTVPKAAFVDVIPRRRNVERRKVLEIYRTQDKTQASISFLLRQVRQPAVDQLMATARNKS</sequence>
<evidence type="ECO:0000313" key="2">
    <source>
        <dbReference type="EMBL" id="KAK3733758.1"/>
    </source>
</evidence>
<proteinExistence type="predicted"/>
<accession>A0AAE1CTJ9</accession>
<gene>
    <name evidence="2" type="ORF">RRG08_026871</name>
</gene>
<keyword evidence="3" id="KW-1185">Reference proteome</keyword>
<protein>
    <submittedName>
        <fullName evidence="2">Uncharacterized protein</fullName>
    </submittedName>
</protein>
<evidence type="ECO:0000313" key="3">
    <source>
        <dbReference type="Proteomes" id="UP001283361"/>
    </source>
</evidence>
<organism evidence="2 3">
    <name type="scientific">Elysia crispata</name>
    <name type="common">lettuce slug</name>
    <dbReference type="NCBI Taxonomy" id="231223"/>
    <lineage>
        <taxon>Eukaryota</taxon>
        <taxon>Metazoa</taxon>
        <taxon>Spiralia</taxon>
        <taxon>Lophotrochozoa</taxon>
        <taxon>Mollusca</taxon>
        <taxon>Gastropoda</taxon>
        <taxon>Heterobranchia</taxon>
        <taxon>Euthyneura</taxon>
        <taxon>Panpulmonata</taxon>
        <taxon>Sacoglossa</taxon>
        <taxon>Placobranchoidea</taxon>
        <taxon>Plakobranchidae</taxon>
        <taxon>Elysia</taxon>
    </lineage>
</organism>
<evidence type="ECO:0000256" key="1">
    <source>
        <dbReference type="SAM" id="MobiDB-lite"/>
    </source>
</evidence>
<reference evidence="2" key="1">
    <citation type="journal article" date="2023" name="G3 (Bethesda)">
        <title>A reference genome for the long-term kleptoplast-retaining sea slug Elysia crispata morphotype clarki.</title>
        <authorList>
            <person name="Eastman K.E."/>
            <person name="Pendleton A.L."/>
            <person name="Shaikh M.A."/>
            <person name="Suttiyut T."/>
            <person name="Ogas R."/>
            <person name="Tomko P."/>
            <person name="Gavelis G."/>
            <person name="Widhalm J.R."/>
            <person name="Wisecaver J.H."/>
        </authorList>
    </citation>
    <scope>NUCLEOTIDE SEQUENCE</scope>
    <source>
        <strain evidence="2">ECLA1</strain>
    </source>
</reference>
<dbReference type="EMBL" id="JAWDGP010006885">
    <property type="protein sequence ID" value="KAK3733758.1"/>
    <property type="molecule type" value="Genomic_DNA"/>
</dbReference>
<name>A0AAE1CTJ9_9GAST</name>
<dbReference type="Proteomes" id="UP001283361">
    <property type="component" value="Unassembled WGS sequence"/>
</dbReference>
<dbReference type="AlphaFoldDB" id="A0AAE1CTJ9"/>